<feature type="domain" description="Methyltransferase" evidence="1">
    <location>
        <begin position="100"/>
        <end position="183"/>
    </location>
</feature>
<comment type="caution">
    <text evidence="3">The sequence shown here is derived from an EMBL/GenBank/DDBJ whole genome shotgun (WGS) entry which is preliminary data.</text>
</comment>
<protein>
    <submittedName>
        <fullName evidence="3">RNA methyltransferase</fullName>
    </submittedName>
</protein>
<evidence type="ECO:0000259" key="2">
    <source>
        <dbReference type="Pfam" id="PF21302"/>
    </source>
</evidence>
<dbReference type="GO" id="GO:0008168">
    <property type="term" value="F:methyltransferase activity"/>
    <property type="evidence" value="ECO:0007669"/>
    <property type="project" value="UniProtKB-KW"/>
</dbReference>
<gene>
    <name evidence="3" type="ORF">ACFSFY_05890</name>
</gene>
<dbReference type="PANTHER" id="PTHR43460:SF1">
    <property type="entry name" value="METHYLTRANSFERASE TYPE 11 DOMAIN-CONTAINING PROTEIN"/>
    <property type="match status" value="1"/>
</dbReference>
<evidence type="ECO:0000259" key="1">
    <source>
        <dbReference type="Pfam" id="PF13649"/>
    </source>
</evidence>
<evidence type="ECO:0000313" key="3">
    <source>
        <dbReference type="EMBL" id="MFD1927596.1"/>
    </source>
</evidence>
<dbReference type="InterPro" id="IPR052939">
    <property type="entry name" value="23S_rRNA_MeTrnsfrase_RlmA"/>
</dbReference>
<dbReference type="PANTHER" id="PTHR43460">
    <property type="entry name" value="METHYLTRANSFERASE"/>
    <property type="match status" value="1"/>
</dbReference>
<sequence>MILSKKVINAQALERNEHLFKCPVCSAGMEIVEQSKMVCTENHSFDLSKAGYVNLSSHIHVTKYDKSLFSARKKVIDGGFFEPLLDYIYGAVLPQGSGTILDAGCGEGSQLAAILQRLPDDVTGVGIDLAKEGIATAAKEHPGNIWCVADLANCPFGDSVFNVILNVLSPANYAEFLRLLKSEGLFLKVIPGEDYLKELRAIFYDDPKGQKDSDHVMRFEQHFESVQTDRIAYEFPLDKELLAPLIRMTPLSWGASPEKLEQALSMDIPMITVDFTVMSGVKKK</sequence>
<dbReference type="InterPro" id="IPR041698">
    <property type="entry name" value="Methyltransf_25"/>
</dbReference>
<dbReference type="PIRSF" id="PIRSF018249">
    <property type="entry name" value="MyrA_prd"/>
    <property type="match status" value="1"/>
</dbReference>
<name>A0ABW4SG34_9BACL</name>
<dbReference type="EMBL" id="JBHUGI010000014">
    <property type="protein sequence ID" value="MFD1927596.1"/>
    <property type="molecule type" value="Genomic_DNA"/>
</dbReference>
<dbReference type="RefSeq" id="WP_381536256.1">
    <property type="nucleotide sequence ID" value="NZ_JBHUGI010000014.1"/>
</dbReference>
<dbReference type="SUPFAM" id="SSF53335">
    <property type="entry name" value="S-adenosyl-L-methionine-dependent methyltransferases"/>
    <property type="match status" value="1"/>
</dbReference>
<keyword evidence="3" id="KW-0489">Methyltransferase</keyword>
<dbReference type="Pfam" id="PF13649">
    <property type="entry name" value="Methyltransf_25"/>
    <property type="match status" value="1"/>
</dbReference>
<proteinExistence type="predicted"/>
<dbReference type="Proteomes" id="UP001597218">
    <property type="component" value="Unassembled WGS sequence"/>
</dbReference>
<dbReference type="Pfam" id="PF21302">
    <property type="entry name" value="Zn_ribbon_RlmA"/>
    <property type="match status" value="1"/>
</dbReference>
<dbReference type="CDD" id="cd02440">
    <property type="entry name" value="AdoMet_MTases"/>
    <property type="match status" value="1"/>
</dbReference>
<evidence type="ECO:0000313" key="4">
    <source>
        <dbReference type="Proteomes" id="UP001597218"/>
    </source>
</evidence>
<keyword evidence="4" id="KW-1185">Reference proteome</keyword>
<keyword evidence="3" id="KW-0808">Transferase</keyword>
<dbReference type="GO" id="GO:0032259">
    <property type="term" value="P:methylation"/>
    <property type="evidence" value="ECO:0007669"/>
    <property type="project" value="UniProtKB-KW"/>
</dbReference>
<dbReference type="Gene3D" id="3.40.50.150">
    <property type="entry name" value="Vaccinia Virus protein VP39"/>
    <property type="match status" value="1"/>
</dbReference>
<dbReference type="InterPro" id="IPR016718">
    <property type="entry name" value="rRNA_m1G-MeTrfase_A_prd"/>
</dbReference>
<dbReference type="InterPro" id="IPR048647">
    <property type="entry name" value="RlmA_N"/>
</dbReference>
<dbReference type="InterPro" id="IPR029063">
    <property type="entry name" value="SAM-dependent_MTases_sf"/>
</dbReference>
<feature type="domain" description="23S rRNA (guanine(745)-N(1))-methyltransferase N-terminal" evidence="2">
    <location>
        <begin position="20"/>
        <end position="55"/>
    </location>
</feature>
<accession>A0ABW4SG34</accession>
<organism evidence="3 4">
    <name type="scientific">Sporosarcina siberiensis</name>
    <dbReference type="NCBI Taxonomy" id="1365606"/>
    <lineage>
        <taxon>Bacteria</taxon>
        <taxon>Bacillati</taxon>
        <taxon>Bacillota</taxon>
        <taxon>Bacilli</taxon>
        <taxon>Bacillales</taxon>
        <taxon>Caryophanaceae</taxon>
        <taxon>Sporosarcina</taxon>
    </lineage>
</organism>
<reference evidence="4" key="1">
    <citation type="journal article" date="2019" name="Int. J. Syst. Evol. Microbiol.">
        <title>The Global Catalogue of Microorganisms (GCM) 10K type strain sequencing project: providing services to taxonomists for standard genome sequencing and annotation.</title>
        <authorList>
            <consortium name="The Broad Institute Genomics Platform"/>
            <consortium name="The Broad Institute Genome Sequencing Center for Infectious Disease"/>
            <person name="Wu L."/>
            <person name="Ma J."/>
        </authorList>
    </citation>
    <scope>NUCLEOTIDE SEQUENCE [LARGE SCALE GENOMIC DNA]</scope>
    <source>
        <strain evidence="4">CGMCC 4.7177</strain>
    </source>
</reference>